<gene>
    <name evidence="2" type="ORF">Cgig2_032840</name>
</gene>
<dbReference type="Pfam" id="PF25089">
    <property type="entry name" value="DUF7804"/>
    <property type="match status" value="1"/>
</dbReference>
<dbReference type="OrthoDB" id="2013011at2759"/>
<evidence type="ECO:0000313" key="3">
    <source>
        <dbReference type="Proteomes" id="UP001153076"/>
    </source>
</evidence>
<dbReference type="InterPro" id="IPR056706">
    <property type="entry name" value="DUF7804"/>
</dbReference>
<accession>A0A9Q1GV87</accession>
<organism evidence="2 3">
    <name type="scientific">Carnegiea gigantea</name>
    <dbReference type="NCBI Taxonomy" id="171969"/>
    <lineage>
        <taxon>Eukaryota</taxon>
        <taxon>Viridiplantae</taxon>
        <taxon>Streptophyta</taxon>
        <taxon>Embryophyta</taxon>
        <taxon>Tracheophyta</taxon>
        <taxon>Spermatophyta</taxon>
        <taxon>Magnoliopsida</taxon>
        <taxon>eudicotyledons</taxon>
        <taxon>Gunneridae</taxon>
        <taxon>Pentapetalae</taxon>
        <taxon>Caryophyllales</taxon>
        <taxon>Cactineae</taxon>
        <taxon>Cactaceae</taxon>
        <taxon>Cactoideae</taxon>
        <taxon>Echinocereeae</taxon>
        <taxon>Carnegiea</taxon>
    </lineage>
</organism>
<proteinExistence type="predicted"/>
<dbReference type="PANTHER" id="PTHR35127:SF1">
    <property type="entry name" value="GENOME ASSEMBLY, CHROMOSOME: A10"/>
    <property type="match status" value="1"/>
</dbReference>
<dbReference type="AlphaFoldDB" id="A0A9Q1GV87"/>
<dbReference type="PANTHER" id="PTHR35127">
    <property type="entry name" value="OS03G0736900 PROTEIN"/>
    <property type="match status" value="1"/>
</dbReference>
<protein>
    <recommendedName>
        <fullName evidence="1">DUF7804 domain-containing protein</fullName>
    </recommendedName>
</protein>
<dbReference type="Proteomes" id="UP001153076">
    <property type="component" value="Unassembled WGS sequence"/>
</dbReference>
<reference evidence="2" key="1">
    <citation type="submission" date="2022-04" db="EMBL/GenBank/DDBJ databases">
        <title>Carnegiea gigantea Genome sequencing and assembly v2.</title>
        <authorList>
            <person name="Copetti D."/>
            <person name="Sanderson M.J."/>
            <person name="Burquez A."/>
            <person name="Wojciechowski M.F."/>
        </authorList>
    </citation>
    <scope>NUCLEOTIDE SEQUENCE</scope>
    <source>
        <strain evidence="2">SGP5-SGP5p</strain>
        <tissue evidence="2">Aerial part</tissue>
    </source>
</reference>
<evidence type="ECO:0000259" key="1">
    <source>
        <dbReference type="Pfam" id="PF25089"/>
    </source>
</evidence>
<dbReference type="EMBL" id="JAKOGI010001343">
    <property type="protein sequence ID" value="KAJ8426149.1"/>
    <property type="molecule type" value="Genomic_DNA"/>
</dbReference>
<feature type="domain" description="DUF7804" evidence="1">
    <location>
        <begin position="55"/>
        <end position="128"/>
    </location>
</feature>
<keyword evidence="3" id="KW-1185">Reference proteome</keyword>
<comment type="caution">
    <text evidence="2">The sequence shown here is derived from an EMBL/GenBank/DDBJ whole genome shotgun (WGS) entry which is preliminary data.</text>
</comment>
<evidence type="ECO:0000313" key="2">
    <source>
        <dbReference type="EMBL" id="KAJ8426149.1"/>
    </source>
</evidence>
<name>A0A9Q1GV87_9CARY</name>
<sequence>MATLALRSGGGISAHDPFSDRVYRLKNRVGLPPNRVQCSLSVKPTAGGRIEGGPGKLERWMKESVVEIVKNLNGAPLFVHVYGSGLGTTLKAERAAADDWAQLKGKWVKGEEPCPEGIILVEELKEDEMGILEEEEGQNGESTKAWGVLIQGKGDDGGVACYLLKTSKVSDSSLVNGENL</sequence>